<proteinExistence type="predicted"/>
<evidence type="ECO:0008006" key="3">
    <source>
        <dbReference type="Google" id="ProtNLM"/>
    </source>
</evidence>
<name>A0ABQ5X4E8_9GAMM</name>
<gene>
    <name evidence="1" type="ORF">GCM10007898_00660</name>
</gene>
<keyword evidence="2" id="KW-1185">Reference proteome</keyword>
<comment type="caution">
    <text evidence="1">The sequence shown here is derived from an EMBL/GenBank/DDBJ whole genome shotgun (WGS) entry which is preliminary data.</text>
</comment>
<dbReference type="Proteomes" id="UP001156627">
    <property type="component" value="Unassembled WGS sequence"/>
</dbReference>
<accession>A0ABQ5X4E8</accession>
<evidence type="ECO:0000313" key="1">
    <source>
        <dbReference type="EMBL" id="GLQ86500.1"/>
    </source>
</evidence>
<dbReference type="EMBL" id="BSOA01000001">
    <property type="protein sequence ID" value="GLQ86500.1"/>
    <property type="molecule type" value="Genomic_DNA"/>
</dbReference>
<reference evidence="2" key="1">
    <citation type="journal article" date="2019" name="Int. J. Syst. Evol. Microbiol.">
        <title>The Global Catalogue of Microorganisms (GCM) 10K type strain sequencing project: providing services to taxonomists for standard genome sequencing and annotation.</title>
        <authorList>
            <consortium name="The Broad Institute Genomics Platform"/>
            <consortium name="The Broad Institute Genome Sequencing Center for Infectious Disease"/>
            <person name="Wu L."/>
            <person name="Ma J."/>
        </authorList>
    </citation>
    <scope>NUCLEOTIDE SEQUENCE [LARGE SCALE GENOMIC DNA]</scope>
    <source>
        <strain evidence="2">NBRC 111981</strain>
    </source>
</reference>
<protein>
    <recommendedName>
        <fullName evidence="3">DUF4160 domain-containing protein</fullName>
    </recommendedName>
</protein>
<sequence>MKVCKHDGLVLAVLTRDEHCPPHVHVGPAEWSARFKFSFWHNSVCLWDVVPVRSKPSVKVLEGLRQALMKPAHLRKAREAWWSAIQTMCLEDLQWDVHLQEVVSSKARRAGAVNIQSASFDAVRYHAILRLKGQAESLEIGL</sequence>
<organism evidence="1 2">
    <name type="scientific">Dyella flagellata</name>
    <dbReference type="NCBI Taxonomy" id="1867833"/>
    <lineage>
        <taxon>Bacteria</taxon>
        <taxon>Pseudomonadati</taxon>
        <taxon>Pseudomonadota</taxon>
        <taxon>Gammaproteobacteria</taxon>
        <taxon>Lysobacterales</taxon>
        <taxon>Rhodanobacteraceae</taxon>
        <taxon>Dyella</taxon>
    </lineage>
</organism>
<evidence type="ECO:0000313" key="2">
    <source>
        <dbReference type="Proteomes" id="UP001156627"/>
    </source>
</evidence>